<organism evidence="1 2">
    <name type="scientific">Roseococcus suduntuyensis</name>
    <dbReference type="NCBI Taxonomy" id="455361"/>
    <lineage>
        <taxon>Bacteria</taxon>
        <taxon>Pseudomonadati</taxon>
        <taxon>Pseudomonadota</taxon>
        <taxon>Alphaproteobacteria</taxon>
        <taxon>Acetobacterales</taxon>
        <taxon>Roseomonadaceae</taxon>
        <taxon>Roseococcus</taxon>
    </lineage>
</organism>
<dbReference type="InterPro" id="IPR008878">
    <property type="entry name" value="Transposase_IS66_Orf2"/>
</dbReference>
<dbReference type="Pfam" id="PF05717">
    <property type="entry name" value="TnpB_IS66"/>
    <property type="match status" value="1"/>
</dbReference>
<comment type="caution">
    <text evidence="1">The sequence shown here is derived from an EMBL/GenBank/DDBJ whole genome shotgun (WGS) entry which is preliminary data.</text>
</comment>
<evidence type="ECO:0000313" key="2">
    <source>
        <dbReference type="Proteomes" id="UP000553193"/>
    </source>
</evidence>
<dbReference type="PANTHER" id="PTHR36455">
    <property type="match status" value="1"/>
</dbReference>
<dbReference type="EMBL" id="JACIDJ010000007">
    <property type="protein sequence ID" value="MBB3899879.1"/>
    <property type="molecule type" value="Genomic_DNA"/>
</dbReference>
<proteinExistence type="predicted"/>
<accession>A0A840AE32</accession>
<reference evidence="1 2" key="1">
    <citation type="submission" date="2020-08" db="EMBL/GenBank/DDBJ databases">
        <title>Genomic Encyclopedia of Type Strains, Phase IV (KMG-IV): sequencing the most valuable type-strain genomes for metagenomic binning, comparative biology and taxonomic classification.</title>
        <authorList>
            <person name="Goeker M."/>
        </authorList>
    </citation>
    <scope>NUCLEOTIDE SEQUENCE [LARGE SCALE GENOMIC DNA]</scope>
    <source>
        <strain evidence="1 2">DSM 19979</strain>
    </source>
</reference>
<evidence type="ECO:0000313" key="1">
    <source>
        <dbReference type="EMBL" id="MBB3899879.1"/>
    </source>
</evidence>
<dbReference type="RefSeq" id="WP_184386086.1">
    <property type="nucleotide sequence ID" value="NZ_JACIDJ010000007.1"/>
</dbReference>
<dbReference type="AlphaFoldDB" id="A0A840AE32"/>
<protein>
    <submittedName>
        <fullName evidence="1">Transposase</fullName>
    </submittedName>
</protein>
<sequence>MIAPPGGSRILLTTKPVYSRKGAHNLAVLAIEILEADPFSGAVLVFRSHRADWIKILVWDAGAWC</sequence>
<dbReference type="Proteomes" id="UP000553193">
    <property type="component" value="Unassembled WGS sequence"/>
</dbReference>
<gene>
    <name evidence="1" type="ORF">GGQ83_003346</name>
</gene>
<dbReference type="PANTHER" id="PTHR36455:SF1">
    <property type="entry name" value="BLR8292 PROTEIN"/>
    <property type="match status" value="1"/>
</dbReference>
<keyword evidence="2" id="KW-1185">Reference proteome</keyword>
<name>A0A840AE32_9PROT</name>